<dbReference type="Proteomes" id="UP000230828">
    <property type="component" value="Unassembled WGS sequence"/>
</dbReference>
<dbReference type="GO" id="GO:0000160">
    <property type="term" value="P:phosphorelay signal transduction system"/>
    <property type="evidence" value="ECO:0007669"/>
    <property type="project" value="UniProtKB-KW"/>
</dbReference>
<organism evidence="5 6">
    <name type="scientific">Candidatus Zambryskibacteria bacterium CG10_big_fil_rev_8_21_14_0_10_34_34</name>
    <dbReference type="NCBI Taxonomy" id="1975114"/>
    <lineage>
        <taxon>Bacteria</taxon>
        <taxon>Candidatus Zambryskiibacteriota</taxon>
    </lineage>
</organism>
<evidence type="ECO:0000256" key="1">
    <source>
        <dbReference type="ARBA" id="ARBA00022553"/>
    </source>
</evidence>
<dbReference type="InterPro" id="IPR011006">
    <property type="entry name" value="CheY-like_superfamily"/>
</dbReference>
<evidence type="ECO:0000259" key="4">
    <source>
        <dbReference type="PROSITE" id="PS50110"/>
    </source>
</evidence>
<protein>
    <submittedName>
        <fullName evidence="5">Response regulator</fullName>
    </submittedName>
</protein>
<dbReference type="PROSITE" id="PS50110">
    <property type="entry name" value="RESPONSE_REGULATORY"/>
    <property type="match status" value="1"/>
</dbReference>
<evidence type="ECO:0000313" key="6">
    <source>
        <dbReference type="Proteomes" id="UP000230828"/>
    </source>
</evidence>
<feature type="domain" description="Response regulatory" evidence="4">
    <location>
        <begin position="13"/>
        <end position="130"/>
    </location>
</feature>
<dbReference type="EMBL" id="PCXM01000030">
    <property type="protein sequence ID" value="PIR40089.1"/>
    <property type="molecule type" value="Genomic_DNA"/>
</dbReference>
<keyword evidence="2" id="KW-0902">Two-component regulatory system</keyword>
<evidence type="ECO:0000256" key="3">
    <source>
        <dbReference type="PROSITE-ProRule" id="PRU00169"/>
    </source>
</evidence>
<dbReference type="PANTHER" id="PTHR44591">
    <property type="entry name" value="STRESS RESPONSE REGULATOR PROTEIN 1"/>
    <property type="match status" value="1"/>
</dbReference>
<dbReference type="SUPFAM" id="SSF52172">
    <property type="entry name" value="CheY-like"/>
    <property type="match status" value="1"/>
</dbReference>
<gene>
    <name evidence="5" type="ORF">COV33_01640</name>
</gene>
<proteinExistence type="predicted"/>
<name>A0A2H0R0Q4_9BACT</name>
<dbReference type="InterPro" id="IPR001789">
    <property type="entry name" value="Sig_transdc_resp-reg_receiver"/>
</dbReference>
<evidence type="ECO:0000313" key="5">
    <source>
        <dbReference type="EMBL" id="PIR40089.1"/>
    </source>
</evidence>
<keyword evidence="1 3" id="KW-0597">Phosphoprotein</keyword>
<dbReference type="InterPro" id="IPR050595">
    <property type="entry name" value="Bact_response_regulator"/>
</dbReference>
<feature type="modified residue" description="4-aspartylphosphate" evidence="3">
    <location>
        <position position="63"/>
    </location>
</feature>
<dbReference type="Gene3D" id="3.40.50.2300">
    <property type="match status" value="1"/>
</dbReference>
<sequence length="136" mass="14961">MYNNVMSEEIKYKIILVDDDDFLATMYATKFNNSGIATEICSSGVSLLEKLKAGEKPDLILLDIVMPDMSGIEVLAKMHTDKLGEGIPVVMLTNQSDEKDISSAKRFDVAGYIVKASTTPSEVVEQIINIIKNSKN</sequence>
<accession>A0A2H0R0Q4</accession>
<dbReference type="PANTHER" id="PTHR44591:SF14">
    <property type="entry name" value="PROTEIN PILG"/>
    <property type="match status" value="1"/>
</dbReference>
<dbReference type="Pfam" id="PF00072">
    <property type="entry name" value="Response_reg"/>
    <property type="match status" value="1"/>
</dbReference>
<dbReference type="AlphaFoldDB" id="A0A2H0R0Q4"/>
<evidence type="ECO:0000256" key="2">
    <source>
        <dbReference type="ARBA" id="ARBA00023012"/>
    </source>
</evidence>
<dbReference type="SMART" id="SM00448">
    <property type="entry name" value="REC"/>
    <property type="match status" value="1"/>
</dbReference>
<comment type="caution">
    <text evidence="5">The sequence shown here is derived from an EMBL/GenBank/DDBJ whole genome shotgun (WGS) entry which is preliminary data.</text>
</comment>
<reference evidence="5 6" key="1">
    <citation type="submission" date="2017-09" db="EMBL/GenBank/DDBJ databases">
        <title>Depth-based differentiation of microbial function through sediment-hosted aquifers and enrichment of novel symbionts in the deep terrestrial subsurface.</title>
        <authorList>
            <person name="Probst A.J."/>
            <person name="Ladd B."/>
            <person name="Jarett J.K."/>
            <person name="Geller-Mcgrath D.E."/>
            <person name="Sieber C.M."/>
            <person name="Emerson J.B."/>
            <person name="Anantharaman K."/>
            <person name="Thomas B.C."/>
            <person name="Malmstrom R."/>
            <person name="Stieglmeier M."/>
            <person name="Klingl A."/>
            <person name="Woyke T."/>
            <person name="Ryan C.M."/>
            <person name="Banfield J.F."/>
        </authorList>
    </citation>
    <scope>NUCLEOTIDE SEQUENCE [LARGE SCALE GENOMIC DNA]</scope>
    <source>
        <strain evidence="5">CG10_big_fil_rev_8_21_14_0_10_34_34</strain>
    </source>
</reference>